<dbReference type="Gene3D" id="3.40.50.1000">
    <property type="entry name" value="HAD superfamily/HAD-like"/>
    <property type="match status" value="2"/>
</dbReference>
<protein>
    <submittedName>
        <fullName evidence="1">Phosphoglycolate phosphatase</fullName>
    </submittedName>
</protein>
<evidence type="ECO:0000313" key="1">
    <source>
        <dbReference type="EMBL" id="AID69666.1"/>
    </source>
</evidence>
<proteinExistence type="predicted"/>
<dbReference type="InterPro" id="IPR036412">
    <property type="entry name" value="HAD-like_sf"/>
</dbReference>
<name>A0A068FQT6_9ZZZZ</name>
<dbReference type="SUPFAM" id="SSF56784">
    <property type="entry name" value="HAD-like"/>
    <property type="match status" value="1"/>
</dbReference>
<dbReference type="InterPro" id="IPR006357">
    <property type="entry name" value="HAD-SF_hydro_IIA"/>
</dbReference>
<dbReference type="GO" id="GO:0016791">
    <property type="term" value="F:phosphatase activity"/>
    <property type="evidence" value="ECO:0007669"/>
    <property type="project" value="TreeGrafter"/>
</dbReference>
<accession>A0A068FQT6</accession>
<dbReference type="PANTHER" id="PTHR19288:SF46">
    <property type="entry name" value="HALOACID DEHALOGENASE-LIKE HYDROLASE DOMAIN-CONTAINING PROTEIN 2"/>
    <property type="match status" value="1"/>
</dbReference>
<dbReference type="InterPro" id="IPR023214">
    <property type="entry name" value="HAD_sf"/>
</dbReference>
<dbReference type="EMBL" id="KJ769135">
    <property type="protein sequence ID" value="AID69666.1"/>
    <property type="molecule type" value="Genomic_DNA"/>
</dbReference>
<dbReference type="Pfam" id="PF13344">
    <property type="entry name" value="Hydrolase_6"/>
    <property type="match status" value="1"/>
</dbReference>
<dbReference type="Pfam" id="PF13242">
    <property type="entry name" value="Hydrolase_like"/>
    <property type="match status" value="1"/>
</dbReference>
<dbReference type="AlphaFoldDB" id="A0A068FQT6"/>
<organism evidence="1">
    <name type="scientific">uncultured organism</name>
    <dbReference type="NCBI Taxonomy" id="155900"/>
    <lineage>
        <taxon>unclassified sequences</taxon>
        <taxon>environmental samples</taxon>
    </lineage>
</organism>
<gene>
    <name evidence="1" type="primary">phpP</name>
</gene>
<dbReference type="PANTHER" id="PTHR19288">
    <property type="entry name" value="4-NITROPHENYLPHOSPHATASE-RELATED"/>
    <property type="match status" value="1"/>
</dbReference>
<reference evidence="1" key="1">
    <citation type="submission" date="2014-04" db="EMBL/GenBank/DDBJ databases">
        <authorList>
            <person name="Felczykowska A."/>
            <person name="Dydecka A."/>
            <person name="Bohdanowicz M."/>
            <person name="Gasior T."/>
            <person name="Sobon M."/>
            <person name="Kobos J."/>
            <person name="Bloch S."/>
            <person name="Nejman-Falenczyk B."/>
            <person name="Wegrzyn G."/>
        </authorList>
    </citation>
    <scope>NUCLEOTIDE SEQUENCE</scope>
</reference>
<sequence>MKGDPRFPVFDTESAFAFYEASRQRLPQARFPVQAKHAASLIDIADHFDCFVFDAFGVLNVGDTPIMGSVEAVSRLRALGKQLFVVTNGASLPADRARAKFRRFGFDFSIDEIYSSRMPAEMALVARNFAPWGVMAPEGFVASQLAVPCFALGDDRLDYDAAQAFLLLSTLDWSATRQGLLEDSLSKKPRPVIVANPDVVAPHEHGLSTEPGYLAHRLVAEFGIPVEFHGKPFPSVFDLVKTAVRPGTDPRRICMIGDTLHTDVLGGAQAGWSSVLVSDHGLFRGQDTARFIVQSGIVPDWIIPSI</sequence>